<evidence type="ECO:0000313" key="4">
    <source>
        <dbReference type="Proteomes" id="UP000321234"/>
    </source>
</evidence>
<dbReference type="EMBL" id="VKAC01000009">
    <property type="protein sequence ID" value="TXR55289.1"/>
    <property type="molecule type" value="Genomic_DNA"/>
</dbReference>
<dbReference type="Proteomes" id="UP000321234">
    <property type="component" value="Unassembled WGS sequence"/>
</dbReference>
<keyword evidence="2" id="KW-1133">Transmembrane helix</keyword>
<comment type="caution">
    <text evidence="3">The sequence shown here is derived from an EMBL/GenBank/DDBJ whole genome shotgun (WGS) entry which is preliminary data.</text>
</comment>
<evidence type="ECO:0000256" key="1">
    <source>
        <dbReference type="SAM" id="MobiDB-lite"/>
    </source>
</evidence>
<feature type="transmembrane region" description="Helical" evidence="2">
    <location>
        <begin position="194"/>
        <end position="216"/>
    </location>
</feature>
<name>A0A5C8ZDC4_9ACTN</name>
<keyword evidence="2" id="KW-0472">Membrane</keyword>
<reference evidence="3 4" key="1">
    <citation type="submission" date="2019-07" db="EMBL/GenBank/DDBJ databases">
        <title>Quadrisphaera sp. strain DD2A genome sequencing and assembly.</title>
        <authorList>
            <person name="Kim I."/>
        </authorList>
    </citation>
    <scope>NUCLEOTIDE SEQUENCE [LARGE SCALE GENOMIC DNA]</scope>
    <source>
        <strain evidence="3 4">DD2A</strain>
    </source>
</reference>
<dbReference type="InterPro" id="IPR025962">
    <property type="entry name" value="SdpI/YhfL"/>
</dbReference>
<feature type="transmembrane region" description="Helical" evidence="2">
    <location>
        <begin position="105"/>
        <end position="128"/>
    </location>
</feature>
<sequence>MSSARSSTPSTPSRGALASRTAIPTSSIATPARADSSATLSEPGASATATWLPTEPQPSSATRTRSTPAPVHRPGHGSSPAARQSPRRPGSPCAPRTLRRVDDSVPVWTVVLVGAVLLAAGGLVPYVVARAAAGRLRRNRWVGVRTPATLAGDAGWRTGHAAARPWAAVAGALLALSGLGALVVGATTGAPGPFAAVVVGGAVLGAAALVAGAVRADAAARGSLSR</sequence>
<accession>A0A5C8ZDC4</accession>
<organism evidence="3 4">
    <name type="scientific">Quadrisphaera setariae</name>
    <dbReference type="NCBI Taxonomy" id="2593304"/>
    <lineage>
        <taxon>Bacteria</taxon>
        <taxon>Bacillati</taxon>
        <taxon>Actinomycetota</taxon>
        <taxon>Actinomycetes</taxon>
        <taxon>Kineosporiales</taxon>
        <taxon>Kineosporiaceae</taxon>
        <taxon>Quadrisphaera</taxon>
    </lineage>
</organism>
<dbReference type="AlphaFoldDB" id="A0A5C8ZDC4"/>
<keyword evidence="4" id="KW-1185">Reference proteome</keyword>
<evidence type="ECO:0000256" key="2">
    <source>
        <dbReference type="SAM" id="Phobius"/>
    </source>
</evidence>
<keyword evidence="2" id="KW-0812">Transmembrane</keyword>
<feature type="compositionally biased region" description="Low complexity" evidence="1">
    <location>
        <begin position="1"/>
        <end position="16"/>
    </location>
</feature>
<evidence type="ECO:0000313" key="3">
    <source>
        <dbReference type="EMBL" id="TXR55289.1"/>
    </source>
</evidence>
<dbReference type="Pfam" id="PF13630">
    <property type="entry name" value="SdpI"/>
    <property type="match status" value="1"/>
</dbReference>
<protein>
    <recommendedName>
        <fullName evidence="5">SdpI/YhfL protein family protein</fullName>
    </recommendedName>
</protein>
<feature type="region of interest" description="Disordered" evidence="1">
    <location>
        <begin position="1"/>
        <end position="98"/>
    </location>
</feature>
<feature type="transmembrane region" description="Helical" evidence="2">
    <location>
        <begin position="166"/>
        <end position="188"/>
    </location>
</feature>
<feature type="compositionally biased region" description="Polar residues" evidence="1">
    <location>
        <begin position="47"/>
        <end position="67"/>
    </location>
</feature>
<dbReference type="OrthoDB" id="10009759at2"/>
<proteinExistence type="predicted"/>
<evidence type="ECO:0008006" key="5">
    <source>
        <dbReference type="Google" id="ProtNLM"/>
    </source>
</evidence>
<gene>
    <name evidence="3" type="ORF">FMM08_15590</name>
</gene>